<dbReference type="Proteomes" id="UP000219329">
    <property type="component" value="Unassembled WGS sequence"/>
</dbReference>
<evidence type="ECO:0008006" key="4">
    <source>
        <dbReference type="Google" id="ProtNLM"/>
    </source>
</evidence>
<proteinExistence type="predicted"/>
<sequence>MSLLRVSLIGFGIVFCSVYGLFQINLFGGWAWSPAQPEYQLMIVGIYLVMGLMMIFQASKDPLKHILFIRFVIYSSLAHGLIMFYQALIDTTERGHFLGDIPALIIAAVVLEILLRKELAKS</sequence>
<keyword evidence="1" id="KW-1133">Transmembrane helix</keyword>
<feature type="transmembrane region" description="Helical" evidence="1">
    <location>
        <begin position="68"/>
        <end position="89"/>
    </location>
</feature>
<accession>A0A2A5WGQ1</accession>
<feature type="transmembrane region" description="Helical" evidence="1">
    <location>
        <begin position="39"/>
        <end position="56"/>
    </location>
</feature>
<feature type="transmembrane region" description="Helical" evidence="1">
    <location>
        <begin position="7"/>
        <end position="33"/>
    </location>
</feature>
<keyword evidence="1" id="KW-0472">Membrane</keyword>
<dbReference type="Pfam" id="PF20337">
    <property type="entry name" value="DUF6632"/>
    <property type="match status" value="1"/>
</dbReference>
<reference evidence="2 3" key="1">
    <citation type="submission" date="2017-08" db="EMBL/GenBank/DDBJ databases">
        <title>Fine stratification of microbial communities through a metagenomic profile of the photic zone.</title>
        <authorList>
            <person name="Haro-Moreno J.M."/>
            <person name="Lopez-Perez M."/>
            <person name="De La Torre J."/>
            <person name="Picazo A."/>
            <person name="Camacho A."/>
            <person name="Rodriguez-Valera F."/>
        </authorList>
    </citation>
    <scope>NUCLEOTIDE SEQUENCE [LARGE SCALE GENOMIC DNA]</scope>
    <source>
        <strain evidence="2">MED-G28</strain>
    </source>
</reference>
<evidence type="ECO:0000313" key="2">
    <source>
        <dbReference type="EMBL" id="PDH35493.1"/>
    </source>
</evidence>
<feature type="transmembrane region" description="Helical" evidence="1">
    <location>
        <begin position="95"/>
        <end position="115"/>
    </location>
</feature>
<keyword evidence="1" id="KW-0812">Transmembrane</keyword>
<evidence type="ECO:0000313" key="3">
    <source>
        <dbReference type="Proteomes" id="UP000219329"/>
    </source>
</evidence>
<dbReference type="InterPro" id="IPR046572">
    <property type="entry name" value="DUF6632"/>
</dbReference>
<organism evidence="2 3">
    <name type="scientific">OM182 bacterium MED-G28</name>
    <dbReference type="NCBI Taxonomy" id="1986256"/>
    <lineage>
        <taxon>Bacteria</taxon>
        <taxon>Pseudomonadati</taxon>
        <taxon>Pseudomonadota</taxon>
        <taxon>Gammaproteobacteria</taxon>
        <taxon>OMG group</taxon>
        <taxon>OM182 clade</taxon>
    </lineage>
</organism>
<dbReference type="EMBL" id="NTJZ01000001">
    <property type="protein sequence ID" value="PDH35493.1"/>
    <property type="molecule type" value="Genomic_DNA"/>
</dbReference>
<name>A0A2A5WGQ1_9GAMM</name>
<evidence type="ECO:0000256" key="1">
    <source>
        <dbReference type="SAM" id="Phobius"/>
    </source>
</evidence>
<protein>
    <recommendedName>
        <fullName evidence="4">DUF4345 domain-containing protein</fullName>
    </recommendedName>
</protein>
<comment type="caution">
    <text evidence="2">The sequence shown here is derived from an EMBL/GenBank/DDBJ whole genome shotgun (WGS) entry which is preliminary data.</text>
</comment>
<dbReference type="AlphaFoldDB" id="A0A2A5WGQ1"/>
<gene>
    <name evidence="2" type="ORF">CNF02_01955</name>
</gene>